<gene>
    <name evidence="7" type="primary">rpsD</name>
    <name evidence="11" type="ORF">DI536_16490</name>
</gene>
<keyword evidence="5 7" id="KW-0687">Ribonucleoprotein</keyword>
<evidence type="ECO:0000256" key="1">
    <source>
        <dbReference type="ARBA" id="ARBA00007465"/>
    </source>
</evidence>
<dbReference type="InterPro" id="IPR002942">
    <property type="entry name" value="S4_RNA-bd"/>
</dbReference>
<dbReference type="Pfam" id="PF00163">
    <property type="entry name" value="Ribosomal_S4"/>
    <property type="match status" value="1"/>
</dbReference>
<reference evidence="11 12" key="1">
    <citation type="submission" date="2017-08" db="EMBL/GenBank/DDBJ databases">
        <title>Infants hospitalized years apart are colonized by the same room-sourced microbial strains.</title>
        <authorList>
            <person name="Brooks B."/>
            <person name="Olm M.R."/>
            <person name="Firek B.A."/>
            <person name="Baker R."/>
            <person name="Thomas B.C."/>
            <person name="Morowitz M.J."/>
            <person name="Banfield J.F."/>
        </authorList>
    </citation>
    <scope>NUCLEOTIDE SEQUENCE [LARGE SCALE GENOMIC DNA]</scope>
    <source>
        <strain evidence="11">S2_003_000_R2_14</strain>
    </source>
</reference>
<dbReference type="NCBIfam" id="NF003717">
    <property type="entry name" value="PRK05327.1"/>
    <property type="match status" value="1"/>
</dbReference>
<dbReference type="GO" id="GO:0003735">
    <property type="term" value="F:structural constituent of ribosome"/>
    <property type="evidence" value="ECO:0007669"/>
    <property type="project" value="InterPro"/>
</dbReference>
<evidence type="ECO:0000256" key="4">
    <source>
        <dbReference type="ARBA" id="ARBA00022980"/>
    </source>
</evidence>
<evidence type="ECO:0000256" key="5">
    <source>
        <dbReference type="ARBA" id="ARBA00023274"/>
    </source>
</evidence>
<proteinExistence type="inferred from homology"/>
<dbReference type="InterPro" id="IPR001912">
    <property type="entry name" value="Ribosomal_uS4_N"/>
</dbReference>
<dbReference type="GO" id="GO:0015935">
    <property type="term" value="C:small ribosomal subunit"/>
    <property type="evidence" value="ECO:0007669"/>
    <property type="project" value="InterPro"/>
</dbReference>
<dbReference type="GO" id="GO:0042274">
    <property type="term" value="P:ribosomal small subunit biogenesis"/>
    <property type="evidence" value="ECO:0007669"/>
    <property type="project" value="TreeGrafter"/>
</dbReference>
<dbReference type="InterPro" id="IPR022801">
    <property type="entry name" value="Ribosomal_uS4"/>
</dbReference>
<dbReference type="Gene3D" id="1.10.1050.10">
    <property type="entry name" value="Ribosomal Protein S4 Delta 41, Chain A, domain 1"/>
    <property type="match status" value="1"/>
</dbReference>
<dbReference type="EMBL" id="QFQP01000013">
    <property type="protein sequence ID" value="PZR11927.1"/>
    <property type="molecule type" value="Genomic_DNA"/>
</dbReference>
<protein>
    <recommendedName>
        <fullName evidence="6 7">Small ribosomal subunit protein uS4</fullName>
    </recommendedName>
</protein>
<dbReference type="Gene3D" id="3.10.290.10">
    <property type="entry name" value="RNA-binding S4 domain"/>
    <property type="match status" value="1"/>
</dbReference>
<keyword evidence="4 7" id="KW-0689">Ribosomal protein</keyword>
<name>A0A2W5TDD7_9BACT</name>
<dbReference type="GO" id="GO:0019843">
    <property type="term" value="F:rRNA binding"/>
    <property type="evidence" value="ECO:0007669"/>
    <property type="project" value="UniProtKB-UniRule"/>
</dbReference>
<feature type="domain" description="Small ribosomal subunit protein uS4 N-terminal" evidence="10">
    <location>
        <begin position="3"/>
        <end position="97"/>
    </location>
</feature>
<accession>A0A2W5TDD7</accession>
<dbReference type="InterPro" id="IPR036986">
    <property type="entry name" value="S4_RNA-bd_sf"/>
</dbReference>
<evidence type="ECO:0000313" key="12">
    <source>
        <dbReference type="Proteomes" id="UP000249061"/>
    </source>
</evidence>
<feature type="compositionally biased region" description="Basic and acidic residues" evidence="8">
    <location>
        <begin position="23"/>
        <end position="33"/>
    </location>
</feature>
<dbReference type="Pfam" id="PF01479">
    <property type="entry name" value="S4"/>
    <property type="match status" value="1"/>
</dbReference>
<evidence type="ECO:0000256" key="8">
    <source>
        <dbReference type="SAM" id="MobiDB-lite"/>
    </source>
</evidence>
<dbReference type="GO" id="GO:0006412">
    <property type="term" value="P:translation"/>
    <property type="evidence" value="ECO:0007669"/>
    <property type="project" value="UniProtKB-UniRule"/>
</dbReference>
<evidence type="ECO:0000256" key="3">
    <source>
        <dbReference type="ARBA" id="ARBA00022884"/>
    </source>
</evidence>
<dbReference type="SUPFAM" id="SSF55174">
    <property type="entry name" value="Alpha-L RNA-binding motif"/>
    <property type="match status" value="1"/>
</dbReference>
<dbReference type="PANTHER" id="PTHR11831">
    <property type="entry name" value="30S 40S RIBOSOMAL PROTEIN"/>
    <property type="match status" value="1"/>
</dbReference>
<sequence>MARYTGPRTRRARRLGVALAHLSGKDPDKDSSLRKPYPPGQHGPDKMVKRTEYGVRLLEKQKLKLAYELLEHQCRKVVARAKRTGENAASQIQVILERRFDVMVYRAGFATSLRQARQLVRHGSFTLDGAKANMPGQELRPGVVIKLKERFHHHALFVSIFARVASRQIPGHIKKNGPFEFTVTGEPLDVEPLLPIELTRVIEFYA</sequence>
<comment type="function">
    <text evidence="7">With S5 and S12 plays an important role in translational accuracy.</text>
</comment>
<comment type="function">
    <text evidence="7">One of the primary rRNA binding proteins, it binds directly to 16S rRNA where it nucleates assembly of the body of the 30S subunit.</text>
</comment>
<dbReference type="HAMAP" id="MF_01306_B">
    <property type="entry name" value="Ribosomal_uS4_B"/>
    <property type="match status" value="1"/>
</dbReference>
<evidence type="ECO:0000256" key="2">
    <source>
        <dbReference type="ARBA" id="ARBA00022730"/>
    </source>
</evidence>
<evidence type="ECO:0000256" key="7">
    <source>
        <dbReference type="HAMAP-Rule" id="MF_01306"/>
    </source>
</evidence>
<comment type="caution">
    <text evidence="11">The sequence shown here is derived from an EMBL/GenBank/DDBJ whole genome shotgun (WGS) entry which is preliminary data.</text>
</comment>
<dbReference type="SMART" id="SM01390">
    <property type="entry name" value="Ribosomal_S4"/>
    <property type="match status" value="1"/>
</dbReference>
<comment type="similarity">
    <text evidence="1 7">Belongs to the universal ribosomal protein uS4 family.</text>
</comment>
<feature type="region of interest" description="Disordered" evidence="8">
    <location>
        <begin position="1"/>
        <end position="48"/>
    </location>
</feature>
<evidence type="ECO:0000259" key="9">
    <source>
        <dbReference type="SMART" id="SM00363"/>
    </source>
</evidence>
<comment type="subunit">
    <text evidence="7">Part of the 30S ribosomal subunit. Contacts protein S5. The interaction surface between S4 and S5 is involved in control of translational fidelity.</text>
</comment>
<evidence type="ECO:0000313" key="11">
    <source>
        <dbReference type="EMBL" id="PZR11927.1"/>
    </source>
</evidence>
<dbReference type="AlphaFoldDB" id="A0A2W5TDD7"/>
<evidence type="ECO:0000256" key="6">
    <source>
        <dbReference type="ARBA" id="ARBA00035254"/>
    </source>
</evidence>
<dbReference type="SMART" id="SM00363">
    <property type="entry name" value="S4"/>
    <property type="match status" value="1"/>
</dbReference>
<dbReference type="PANTHER" id="PTHR11831:SF4">
    <property type="entry name" value="SMALL RIBOSOMAL SUBUNIT PROTEIN US4M"/>
    <property type="match status" value="1"/>
</dbReference>
<feature type="domain" description="RNA-binding S4" evidence="9">
    <location>
        <begin position="98"/>
        <end position="156"/>
    </location>
</feature>
<dbReference type="PROSITE" id="PS50889">
    <property type="entry name" value="S4"/>
    <property type="match status" value="1"/>
</dbReference>
<keyword evidence="2 7" id="KW-0699">rRNA-binding</keyword>
<organism evidence="11 12">
    <name type="scientific">Archangium gephyra</name>
    <dbReference type="NCBI Taxonomy" id="48"/>
    <lineage>
        <taxon>Bacteria</taxon>
        <taxon>Pseudomonadati</taxon>
        <taxon>Myxococcota</taxon>
        <taxon>Myxococcia</taxon>
        <taxon>Myxococcales</taxon>
        <taxon>Cystobacterineae</taxon>
        <taxon>Archangiaceae</taxon>
        <taxon>Archangium</taxon>
    </lineage>
</organism>
<dbReference type="Proteomes" id="UP000249061">
    <property type="component" value="Unassembled WGS sequence"/>
</dbReference>
<keyword evidence="3 7" id="KW-0694">RNA-binding</keyword>
<dbReference type="CDD" id="cd00165">
    <property type="entry name" value="S4"/>
    <property type="match status" value="1"/>
</dbReference>
<dbReference type="InterPro" id="IPR005709">
    <property type="entry name" value="Ribosomal_uS4_bac-type"/>
</dbReference>
<evidence type="ECO:0000259" key="10">
    <source>
        <dbReference type="SMART" id="SM01390"/>
    </source>
</evidence>